<evidence type="ECO:0000256" key="8">
    <source>
        <dbReference type="ARBA" id="ARBA00022840"/>
    </source>
</evidence>
<keyword evidence="8" id="KW-0067">ATP-binding</keyword>
<dbReference type="GO" id="GO:0046872">
    <property type="term" value="F:metal ion binding"/>
    <property type="evidence" value="ECO:0007669"/>
    <property type="project" value="UniProtKB-KW"/>
</dbReference>
<evidence type="ECO:0000313" key="13">
    <source>
        <dbReference type="EMBL" id="ANV80570.1"/>
    </source>
</evidence>
<evidence type="ECO:0000256" key="4">
    <source>
        <dbReference type="ARBA" id="ARBA00022490"/>
    </source>
</evidence>
<dbReference type="InterPro" id="IPR006195">
    <property type="entry name" value="aa-tRNA-synth_II"/>
</dbReference>
<evidence type="ECO:0000256" key="2">
    <source>
        <dbReference type="ARBA" id="ARBA00006703"/>
    </source>
</evidence>
<accession>A0A1B1TE48</accession>
<protein>
    <recommendedName>
        <fullName evidence="3">phenylalanine--tRNA ligase</fullName>
        <ecNumber evidence="3">6.1.1.20</ecNumber>
    </recommendedName>
</protein>
<feature type="domain" description="Aminoacyl-transfer RNA synthetases class-II family profile" evidence="12">
    <location>
        <begin position="354"/>
        <end position="492"/>
    </location>
</feature>
<comment type="subcellular location">
    <subcellularLocation>
        <location evidence="1">Cytoplasm</location>
    </subcellularLocation>
</comment>
<dbReference type="GO" id="GO:0000049">
    <property type="term" value="F:tRNA binding"/>
    <property type="evidence" value="ECO:0007669"/>
    <property type="project" value="InterPro"/>
</dbReference>
<evidence type="ECO:0000256" key="3">
    <source>
        <dbReference type="ARBA" id="ARBA00012814"/>
    </source>
</evidence>
<evidence type="ECO:0000256" key="9">
    <source>
        <dbReference type="ARBA" id="ARBA00022842"/>
    </source>
</evidence>
<dbReference type="NCBIfam" id="NF003210">
    <property type="entry name" value="PRK04172.1"/>
    <property type="match status" value="1"/>
</dbReference>
<keyword evidence="7" id="KW-0547">Nucleotide-binding</keyword>
<evidence type="ECO:0000256" key="1">
    <source>
        <dbReference type="ARBA" id="ARBA00004496"/>
    </source>
</evidence>
<dbReference type="EC" id="6.1.1.20" evidence="3"/>
<dbReference type="AlphaFoldDB" id="A0A1B1TE48"/>
<name>A0A1B1TE48_9ARCH</name>
<evidence type="ECO:0000256" key="5">
    <source>
        <dbReference type="ARBA" id="ARBA00022598"/>
    </source>
</evidence>
<dbReference type="InterPro" id="IPR002319">
    <property type="entry name" value="Phenylalanyl-tRNA_Synthase"/>
</dbReference>
<comment type="similarity">
    <text evidence="2">Belongs to the class-II aminoacyl-tRNA synthetase family. Phe-tRNA synthetase alpha subunit type 2 subfamily.</text>
</comment>
<dbReference type="EMBL" id="KP211893">
    <property type="protein sequence ID" value="ANV80570.1"/>
    <property type="molecule type" value="Genomic_DNA"/>
</dbReference>
<dbReference type="SUPFAM" id="SSF55681">
    <property type="entry name" value="Class II aaRS and biotin synthetases"/>
    <property type="match status" value="1"/>
</dbReference>
<keyword evidence="9" id="KW-0460">Magnesium</keyword>
<dbReference type="GO" id="GO:0005737">
    <property type="term" value="C:cytoplasm"/>
    <property type="evidence" value="ECO:0007669"/>
    <property type="project" value="UniProtKB-SubCell"/>
</dbReference>
<evidence type="ECO:0000259" key="12">
    <source>
        <dbReference type="PROSITE" id="PS50862"/>
    </source>
</evidence>
<dbReference type="PANTHER" id="PTHR11538:SF40">
    <property type="entry name" value="PHENYLALANINE--TRNA LIGASE ALPHA SUBUNIT"/>
    <property type="match status" value="1"/>
</dbReference>
<dbReference type="NCBIfam" id="TIGR00468">
    <property type="entry name" value="pheS"/>
    <property type="match status" value="1"/>
</dbReference>
<proteinExistence type="inferred from homology"/>
<dbReference type="GO" id="GO:0006432">
    <property type="term" value="P:phenylalanyl-tRNA aminoacylation"/>
    <property type="evidence" value="ECO:0007669"/>
    <property type="project" value="InterPro"/>
</dbReference>
<reference evidence="13" key="2">
    <citation type="journal article" date="2015" name="ISME J.">
        <title>A new class of marine Euryarchaeota group II from the Mediterranean deep chlorophyll maximum.</title>
        <authorList>
            <person name="Martin-Cuadrado A.B."/>
            <person name="Garcia-Heredia I."/>
            <person name="Molto A.G."/>
            <person name="Lopez-Ubeda R."/>
            <person name="Kimes N."/>
            <person name="Lopez-Garcia P."/>
            <person name="Moreira D."/>
            <person name="Rodriguez-Valera F."/>
        </authorList>
    </citation>
    <scope>NUCLEOTIDE SEQUENCE</scope>
</reference>
<organism evidence="13">
    <name type="scientific">uncultured Poseidoniia archaeon</name>
    <dbReference type="NCBI Taxonomy" id="1697135"/>
    <lineage>
        <taxon>Archaea</taxon>
        <taxon>Methanobacteriati</taxon>
        <taxon>Thermoplasmatota</taxon>
        <taxon>Candidatus Poseidoniia</taxon>
        <taxon>environmental samples</taxon>
    </lineage>
</organism>
<sequence>MDASKLLNPERRMLKLMQSDSSKKWSLEEVLSSCNWSDQAVAVGAGLGLSDAGFVEIEESVETVIRLSSQGASAIENGLLESRLWSWISNSDSADMASLQQSFERHEAGPGVGLLKRIGVQLDGGKFVASDPGKVEKEISQRTNFLSSLPDLVENLDSEMVEHFRGRKGFIENQESTTRSWKINQNGLSVSSDLLVEKEMITEITPELLQSDNWRDSEFRSFDVTLESATPRTGRSHPMQALIERIRSIFLEMGFSELVEDYVQTAGWNMDALFIPQDHPAREMQDTFYLDNPASMELPDDVMSLWSGIHKHGGDTGSVGWGGDFSKETSQKGLLRTHTTVNTIQYLAENPSKPCRMFTVDRVFRKEAIDRTHLPEFHQIEGIIMEEGANLQMLVTTLKTFYHKMGYPEVRVRPAYFPYTEPSLEIEVKWRGKWLELGGAGIFRPEVTEPLGITTPVLAWGMGLERLAMLVLGLDDIRQLYISDLEWLRNQPII</sequence>
<keyword evidence="5" id="KW-0436">Ligase</keyword>
<dbReference type="PANTHER" id="PTHR11538">
    <property type="entry name" value="PHENYLALANYL-TRNA SYNTHETASE"/>
    <property type="match status" value="1"/>
</dbReference>
<dbReference type="InterPro" id="IPR045864">
    <property type="entry name" value="aa-tRNA-synth_II/BPL/LPL"/>
</dbReference>
<dbReference type="GO" id="GO:0004826">
    <property type="term" value="F:phenylalanine-tRNA ligase activity"/>
    <property type="evidence" value="ECO:0007669"/>
    <property type="project" value="UniProtKB-EC"/>
</dbReference>
<evidence type="ECO:0000256" key="10">
    <source>
        <dbReference type="ARBA" id="ARBA00022917"/>
    </source>
</evidence>
<reference evidence="13" key="1">
    <citation type="submission" date="2014-11" db="EMBL/GenBank/DDBJ databases">
        <authorList>
            <person name="Zhu J."/>
            <person name="Qi W."/>
            <person name="Song R."/>
        </authorList>
    </citation>
    <scope>NUCLEOTIDE SEQUENCE</scope>
</reference>
<evidence type="ECO:0000256" key="6">
    <source>
        <dbReference type="ARBA" id="ARBA00022723"/>
    </source>
</evidence>
<evidence type="ECO:0000256" key="11">
    <source>
        <dbReference type="ARBA" id="ARBA00023146"/>
    </source>
</evidence>
<evidence type="ECO:0000256" key="7">
    <source>
        <dbReference type="ARBA" id="ARBA00022741"/>
    </source>
</evidence>
<dbReference type="InterPro" id="IPR004529">
    <property type="entry name" value="Phe-tRNA-synth_IIc_asu"/>
</dbReference>
<keyword evidence="11 13" id="KW-0030">Aminoacyl-tRNA synthetase</keyword>
<keyword evidence="6" id="KW-0479">Metal-binding</keyword>
<dbReference type="CDD" id="cd00496">
    <property type="entry name" value="PheRS_alpha_core"/>
    <property type="match status" value="1"/>
</dbReference>
<dbReference type="Gene3D" id="3.30.930.10">
    <property type="entry name" value="Bira Bifunctional Protein, Domain 2"/>
    <property type="match status" value="1"/>
</dbReference>
<keyword evidence="10" id="KW-0648">Protein biosynthesis</keyword>
<dbReference type="GO" id="GO:0005524">
    <property type="term" value="F:ATP binding"/>
    <property type="evidence" value="ECO:0007669"/>
    <property type="project" value="UniProtKB-KW"/>
</dbReference>
<keyword evidence="4" id="KW-0963">Cytoplasm</keyword>
<dbReference type="PROSITE" id="PS50862">
    <property type="entry name" value="AA_TRNA_LIGASE_II"/>
    <property type="match status" value="1"/>
</dbReference>
<dbReference type="Pfam" id="PF01409">
    <property type="entry name" value="tRNA-synt_2d"/>
    <property type="match status" value="1"/>
</dbReference>